<comment type="caution">
    <text evidence="1">The sequence shown here is derived from an EMBL/GenBank/DDBJ whole genome shotgun (WGS) entry which is preliminary data.</text>
</comment>
<dbReference type="EMBL" id="LFWU01000001">
    <property type="protein sequence ID" value="KON34678.1"/>
    <property type="molecule type" value="Genomic_DNA"/>
</dbReference>
<protein>
    <submittedName>
        <fullName evidence="1">Uncharacterized protein</fullName>
    </submittedName>
</protein>
<dbReference type="Proteomes" id="UP000037237">
    <property type="component" value="Unassembled WGS sequence"/>
</dbReference>
<organism evidence="1 2">
    <name type="scientific">miscellaneous Crenarchaeota group-1 archaeon SG8-32-1</name>
    <dbReference type="NCBI Taxonomy" id="1685124"/>
    <lineage>
        <taxon>Archaea</taxon>
        <taxon>Candidatus Bathyarchaeota</taxon>
        <taxon>MCG-1</taxon>
    </lineage>
</organism>
<name>A0A0M0C1F7_9ARCH</name>
<gene>
    <name evidence="1" type="ORF">AC477_00085</name>
</gene>
<dbReference type="AlphaFoldDB" id="A0A0M0C1F7"/>
<sequence length="84" mass="9523">MEQKCHFCGRTASLHWINEEGGWICSKCWDIIVHVLKRFLGIFTADYAELEKKAIAQLIAERGSSDIKNFGLRDLRGKANGDPD</sequence>
<accession>A0A0M0C1F7</accession>
<evidence type="ECO:0000313" key="2">
    <source>
        <dbReference type="Proteomes" id="UP000037237"/>
    </source>
</evidence>
<reference evidence="1 2" key="1">
    <citation type="submission" date="2015-06" db="EMBL/GenBank/DDBJ databases">
        <title>New insights into the roles of widespread benthic archaea in carbon and nitrogen cycling.</title>
        <authorList>
            <person name="Lazar C.S."/>
            <person name="Baker B.J."/>
            <person name="Seitz K.W."/>
            <person name="Hyde A.S."/>
            <person name="Dick G.J."/>
            <person name="Hinrichs K.-U."/>
            <person name="Teske A.P."/>
        </authorList>
    </citation>
    <scope>NUCLEOTIDE SEQUENCE [LARGE SCALE GENOMIC DNA]</scope>
    <source>
        <strain evidence="1">SG8-32-1</strain>
    </source>
</reference>
<proteinExistence type="predicted"/>
<evidence type="ECO:0000313" key="1">
    <source>
        <dbReference type="EMBL" id="KON34678.1"/>
    </source>
</evidence>